<dbReference type="EMBL" id="NCKW01020307">
    <property type="protein sequence ID" value="POM58232.1"/>
    <property type="molecule type" value="Genomic_DNA"/>
</dbReference>
<dbReference type="AlphaFoldDB" id="A0A2P4WY63"/>
<evidence type="ECO:0000313" key="2">
    <source>
        <dbReference type="Proteomes" id="UP000237271"/>
    </source>
</evidence>
<dbReference type="OrthoDB" id="119304at2759"/>
<organism evidence="1 2">
    <name type="scientific">Phytophthora palmivora</name>
    <dbReference type="NCBI Taxonomy" id="4796"/>
    <lineage>
        <taxon>Eukaryota</taxon>
        <taxon>Sar</taxon>
        <taxon>Stramenopiles</taxon>
        <taxon>Oomycota</taxon>
        <taxon>Peronosporomycetes</taxon>
        <taxon>Peronosporales</taxon>
        <taxon>Peronosporaceae</taxon>
        <taxon>Phytophthora</taxon>
    </lineage>
</organism>
<reference evidence="1 2" key="1">
    <citation type="journal article" date="2017" name="Genome Biol. Evol.">
        <title>Phytophthora megakarya and P. palmivora, closely related causal agents of cacao black pod rot, underwent increases in genome sizes and gene numbers by different mechanisms.</title>
        <authorList>
            <person name="Ali S.S."/>
            <person name="Shao J."/>
            <person name="Lary D.J."/>
            <person name="Kronmiller B."/>
            <person name="Shen D."/>
            <person name="Strem M.D."/>
            <person name="Amoako-Attah I."/>
            <person name="Akrofi A.Y."/>
            <person name="Begoude B.A."/>
            <person name="Ten Hoopen G.M."/>
            <person name="Coulibaly K."/>
            <person name="Kebe B.I."/>
            <person name="Melnick R.L."/>
            <person name="Guiltinan M.J."/>
            <person name="Tyler B.M."/>
            <person name="Meinhardt L.W."/>
            <person name="Bailey B.A."/>
        </authorList>
    </citation>
    <scope>NUCLEOTIDE SEQUENCE [LARGE SCALE GENOMIC DNA]</scope>
    <source>
        <strain evidence="2">sbr112.9</strain>
    </source>
</reference>
<accession>A0A2P4WY63</accession>
<proteinExistence type="predicted"/>
<comment type="caution">
    <text evidence="1">The sequence shown here is derived from an EMBL/GenBank/DDBJ whole genome shotgun (WGS) entry which is preliminary data.</text>
</comment>
<feature type="non-terminal residue" evidence="1">
    <location>
        <position position="176"/>
    </location>
</feature>
<protein>
    <submittedName>
        <fullName evidence="1">Uncharacterized protein</fullName>
    </submittedName>
</protein>
<evidence type="ECO:0000313" key="1">
    <source>
        <dbReference type="EMBL" id="POM58232.1"/>
    </source>
</evidence>
<dbReference type="PANTHER" id="PTHR40866:SF1">
    <property type="entry name" value="BED-TYPE DOMAIN-CONTAINING PROTEIN"/>
    <property type="match status" value="1"/>
</dbReference>
<dbReference type="PANTHER" id="PTHR40866">
    <property type="entry name" value="BED-TYPE DOMAIN-CONTAINING PROTEIN"/>
    <property type="match status" value="1"/>
</dbReference>
<dbReference type="Proteomes" id="UP000237271">
    <property type="component" value="Unassembled WGS sequence"/>
</dbReference>
<sequence>MSDVLLAPKSSNYKFTPKQVAAFYFKPLLTEDEMEAASTAATGTLLPWVRQKASNRYAWLLWIIKGNLPFSFVEMETTRRYTNLPPVCKEILGRDMENVTKAVEKNIGAVLPDKFGAILDEWTHGTEHYMAVYACFELNGVRHCPLLSLAPIINGPDDSLNAESHVAALAAFLPFF</sequence>
<keyword evidence="2" id="KW-1185">Reference proteome</keyword>
<name>A0A2P4WY63_9STRA</name>
<gene>
    <name evidence="1" type="ORF">PHPALM_37149</name>
</gene>